<dbReference type="Gene3D" id="1.10.10.60">
    <property type="entry name" value="Homeodomain-like"/>
    <property type="match status" value="2"/>
</dbReference>
<keyword evidence="7" id="KW-0067">ATP-binding</keyword>
<dbReference type="InterPro" id="IPR015194">
    <property type="entry name" value="ISWI_HAND-dom"/>
</dbReference>
<keyword evidence="11" id="KW-0539">Nucleus</keyword>
<keyword evidence="3" id="KW-0677">Repeat</keyword>
<dbReference type="GO" id="GO:0034728">
    <property type="term" value="P:nucleosome organization"/>
    <property type="evidence" value="ECO:0007669"/>
    <property type="project" value="TreeGrafter"/>
</dbReference>
<dbReference type="InterPro" id="IPR014001">
    <property type="entry name" value="Helicase_ATP-bd"/>
</dbReference>
<dbReference type="SUPFAM" id="SSF101224">
    <property type="entry name" value="HAND domain of the nucleosome remodeling ATPase ISWI"/>
    <property type="match status" value="1"/>
</dbReference>
<accession>A0AAF0DYU3</accession>
<dbReference type="Proteomes" id="UP001214603">
    <property type="component" value="Chromosome 2"/>
</dbReference>
<dbReference type="Pfam" id="PF00176">
    <property type="entry name" value="SNF2-rel_dom"/>
    <property type="match status" value="1"/>
</dbReference>
<feature type="region of interest" description="Disordered" evidence="12">
    <location>
        <begin position="165"/>
        <end position="206"/>
    </location>
</feature>
<dbReference type="PROSITE" id="PS51192">
    <property type="entry name" value="HELICASE_ATP_BIND_1"/>
    <property type="match status" value="1"/>
</dbReference>
<evidence type="ECO:0000313" key="17">
    <source>
        <dbReference type="Proteomes" id="UP001214603"/>
    </source>
</evidence>
<evidence type="ECO:0000256" key="6">
    <source>
        <dbReference type="ARBA" id="ARBA00022806"/>
    </source>
</evidence>
<dbReference type="PANTHER" id="PTHR45623:SF49">
    <property type="entry name" value="SWI_SNF-RELATED MATRIX-ASSOCIATED ACTIN-DEPENDENT REGULATOR OF CHROMATIN SUBFAMILY A MEMBER 5"/>
    <property type="match status" value="1"/>
</dbReference>
<dbReference type="GO" id="GO:0042393">
    <property type="term" value="F:histone binding"/>
    <property type="evidence" value="ECO:0007669"/>
    <property type="project" value="TreeGrafter"/>
</dbReference>
<evidence type="ECO:0000256" key="4">
    <source>
        <dbReference type="ARBA" id="ARBA00022741"/>
    </source>
</evidence>
<dbReference type="SUPFAM" id="SSF52540">
    <property type="entry name" value="P-loop containing nucleoside triphosphate hydrolases"/>
    <property type="match status" value="2"/>
</dbReference>
<protein>
    <recommendedName>
        <fullName evidence="18">ISWI chromatin-remodeling complex ATPase ISW2</fullName>
    </recommendedName>
</protein>
<evidence type="ECO:0000256" key="1">
    <source>
        <dbReference type="ARBA" id="ARBA00004123"/>
    </source>
</evidence>
<dbReference type="GO" id="GO:0140658">
    <property type="term" value="F:ATP-dependent chromatin remodeler activity"/>
    <property type="evidence" value="ECO:0007669"/>
    <property type="project" value="TreeGrafter"/>
</dbReference>
<evidence type="ECO:0000256" key="8">
    <source>
        <dbReference type="ARBA" id="ARBA00022853"/>
    </source>
</evidence>
<feature type="region of interest" description="Disordered" evidence="12">
    <location>
        <begin position="252"/>
        <end position="290"/>
    </location>
</feature>
<dbReference type="GO" id="GO:0005634">
    <property type="term" value="C:nucleus"/>
    <property type="evidence" value="ECO:0007669"/>
    <property type="project" value="UniProtKB-SubCell"/>
</dbReference>
<dbReference type="InterPro" id="IPR044754">
    <property type="entry name" value="Isw1/2_DEXHc"/>
</dbReference>
<dbReference type="PROSITE" id="PS51293">
    <property type="entry name" value="SANT"/>
    <property type="match status" value="1"/>
</dbReference>
<keyword evidence="6" id="KW-0347">Helicase</keyword>
<evidence type="ECO:0000256" key="7">
    <source>
        <dbReference type="ARBA" id="ARBA00022840"/>
    </source>
</evidence>
<dbReference type="Pfam" id="PF09111">
    <property type="entry name" value="SLIDE"/>
    <property type="match status" value="1"/>
</dbReference>
<evidence type="ECO:0000256" key="2">
    <source>
        <dbReference type="ARBA" id="ARBA00009687"/>
    </source>
</evidence>
<evidence type="ECO:0000256" key="11">
    <source>
        <dbReference type="ARBA" id="ARBA00023242"/>
    </source>
</evidence>
<dbReference type="Gene3D" id="3.40.50.10810">
    <property type="entry name" value="Tandem AAA-ATPase domain"/>
    <property type="match status" value="1"/>
</dbReference>
<comment type="subcellular location">
    <subcellularLocation>
        <location evidence="1">Nucleus</location>
    </subcellularLocation>
</comment>
<evidence type="ECO:0000259" key="13">
    <source>
        <dbReference type="PROSITE" id="PS51192"/>
    </source>
</evidence>
<evidence type="ECO:0008006" key="18">
    <source>
        <dbReference type="Google" id="ProtNLM"/>
    </source>
</evidence>
<keyword evidence="5" id="KW-0378">Hydrolase</keyword>
<keyword evidence="9" id="KW-0805">Transcription regulation</keyword>
<dbReference type="SUPFAM" id="SSF46689">
    <property type="entry name" value="Homeodomain-like"/>
    <property type="match status" value="2"/>
</dbReference>
<dbReference type="InterPro" id="IPR001005">
    <property type="entry name" value="SANT/Myb"/>
</dbReference>
<dbReference type="CDD" id="cd18793">
    <property type="entry name" value="SF2_C_SNF"/>
    <property type="match status" value="1"/>
</dbReference>
<dbReference type="CDD" id="cd17997">
    <property type="entry name" value="DEXHc_SMARCA1_SMARCA5"/>
    <property type="match status" value="1"/>
</dbReference>
<dbReference type="Pfam" id="PF09110">
    <property type="entry name" value="HAND"/>
    <property type="match status" value="1"/>
</dbReference>
<dbReference type="FunFam" id="3.40.50.10810:FF:000002">
    <property type="entry name" value="ISWI chromatin-remodeling complex ATPase CHR11 isoform A"/>
    <property type="match status" value="1"/>
</dbReference>
<dbReference type="CDD" id="cd00167">
    <property type="entry name" value="SANT"/>
    <property type="match status" value="1"/>
</dbReference>
<dbReference type="InterPro" id="IPR038718">
    <property type="entry name" value="SNF2-like_sf"/>
</dbReference>
<dbReference type="EMBL" id="CP119935">
    <property type="protein sequence ID" value="WFD02656.1"/>
    <property type="molecule type" value="Genomic_DNA"/>
</dbReference>
<evidence type="ECO:0000256" key="5">
    <source>
        <dbReference type="ARBA" id="ARBA00022801"/>
    </source>
</evidence>
<feature type="domain" description="SANT" evidence="15">
    <location>
        <begin position="978"/>
        <end position="1032"/>
    </location>
</feature>
<dbReference type="Gene3D" id="1.10.1040.30">
    <property type="entry name" value="ISWI, HAND domain"/>
    <property type="match status" value="1"/>
</dbReference>
<dbReference type="Pfam" id="PF00271">
    <property type="entry name" value="Helicase_C"/>
    <property type="match status" value="1"/>
</dbReference>
<dbReference type="SMART" id="SM00717">
    <property type="entry name" value="SANT"/>
    <property type="match status" value="2"/>
</dbReference>
<dbReference type="GO" id="GO:0031491">
    <property type="term" value="F:nucleosome binding"/>
    <property type="evidence" value="ECO:0007669"/>
    <property type="project" value="InterPro"/>
</dbReference>
<sequence>MPYSAIPTVLGVGAAGVLLYAVSAAFKDQTRFMVATMDSDVDAFDRANEFDKATGERRVPTLASAYQPAKPSFWEEVQGRWNHYVITAMDTARESSLLSALSKTDSRGEQTSDSTRTAVLDALHSLAPHAPDAQPKIGILNRTYGDANTHYLGQGASLRVLAMDEEEKRSPALSDNAEMHDEEPAPASAADTRAERRAAQNVGLDNSRAQMNKQKTVDSLKRFSYLLGQTELFQHFIDIKKDRDPDFARLVDESAKRRSGRGGNKRSGGSSDGRRRMTEREEDEEMLNNEDDEDAFVFRESPPYVKGGTMKAYQIQGLNWLISLYHNGINGILADEMGLGKTLQTISFLGYLKYYRDTSGPHLVVVPKSTLDNWVREFHHWVPGFRIITLRGNKEERQEVVQDRLLPQEFDVLVTTYEMCLREKSALKRLSWEYIVIDEAHRIKNADSMLSQIVRAFNSRSRLLITGTPLQNNLMELWSLLNFLLPDVFSSAEDFQAWFQGKDDNGEAQESVVQQLHKVLRPFLLRRVKSDVEHSLLPKKEINVFVGLTEMQRKWYKSLLEKDIDAVNGAISKKEGKTRLLNIVMQLRKCCNHPYLFDGAEPGPPFTTDEHLVDNAGKMVILDKLLRKMRERGSRVLIFSQMSRMLDILEDYCLFREYPYCRIDGSSMHEDRIAAIDEYNRPGSEKFIFLLTTRAGGLGINLTSADVVILFDSDWNPQADLQAMDRAHRIGQKKQVHVFRFVTENAIEERILERAAQKLRLDQLVIQQGRTQQQTKGPGQKEDLVDMIQHGAERIINAKESMDVQDDIDKIISRGEERTAELQRKYQQFTSLDELTNFKSEGGAYEWEGEQFGNKRKAGTGIWIEPSKRERKQNYSIDSYYRDAMRTTTKPAAPKAPRAPKQVTTSEWQFYPPRLIELQERETAAYQRSIGYQVPKPELKDGDEAAAEAQRAAEQKRIDEAEPLTEAEQEEKEQLVTQGFSDWNRRDFQQFVKGAEKHGRDAYAAIAEEIGLGEKTEEEVRNYSKVFWEHVHELHDGDRIVQRVEEGETKRQKLQHNEVLLRRKIDSYSQPLQQIKLTYNQAKGKAYSEDEDRFLLVRLADYGLSGDDVYERIRHDILYYPEFRFNWFIKSRTPQELARRCNTLLLLVVKEEEELEASRAAANAAKSKSKKRSASESRTASPRPSSARSKRSCVAK</sequence>
<feature type="compositionally biased region" description="Acidic residues" evidence="12">
    <location>
        <begin position="280"/>
        <end position="290"/>
    </location>
</feature>
<evidence type="ECO:0000313" key="16">
    <source>
        <dbReference type="EMBL" id="WFD02656.1"/>
    </source>
</evidence>
<comment type="similarity">
    <text evidence="2">Belongs to the SNF2/RAD54 helicase family. ISWI subfamily.</text>
</comment>
<dbReference type="SMART" id="SM00490">
    <property type="entry name" value="HELICc"/>
    <property type="match status" value="1"/>
</dbReference>
<dbReference type="InterPro" id="IPR017884">
    <property type="entry name" value="SANT_dom"/>
</dbReference>
<dbReference type="GO" id="GO:0004386">
    <property type="term" value="F:helicase activity"/>
    <property type="evidence" value="ECO:0007669"/>
    <property type="project" value="UniProtKB-KW"/>
</dbReference>
<dbReference type="GO" id="GO:0000785">
    <property type="term" value="C:chromatin"/>
    <property type="evidence" value="ECO:0007669"/>
    <property type="project" value="TreeGrafter"/>
</dbReference>
<evidence type="ECO:0000259" key="15">
    <source>
        <dbReference type="PROSITE" id="PS51293"/>
    </source>
</evidence>
<dbReference type="InterPro" id="IPR009057">
    <property type="entry name" value="Homeodomain-like_sf"/>
</dbReference>
<keyword evidence="4" id="KW-0547">Nucleotide-binding</keyword>
<dbReference type="InterPro" id="IPR000330">
    <property type="entry name" value="SNF2_N"/>
</dbReference>
<proteinExistence type="inferred from homology"/>
<organism evidence="16 17">
    <name type="scientific">Malassezia obtusa</name>
    <dbReference type="NCBI Taxonomy" id="76774"/>
    <lineage>
        <taxon>Eukaryota</taxon>
        <taxon>Fungi</taxon>
        <taxon>Dikarya</taxon>
        <taxon>Basidiomycota</taxon>
        <taxon>Ustilaginomycotina</taxon>
        <taxon>Malasseziomycetes</taxon>
        <taxon>Malasseziales</taxon>
        <taxon>Malasseziaceae</taxon>
        <taxon>Malassezia</taxon>
    </lineage>
</organism>
<feature type="region of interest" description="Disordered" evidence="12">
    <location>
        <begin position="1159"/>
        <end position="1196"/>
    </location>
</feature>
<dbReference type="PROSITE" id="PS51194">
    <property type="entry name" value="HELICASE_CTER"/>
    <property type="match status" value="1"/>
</dbReference>
<keyword evidence="8" id="KW-0156">Chromatin regulator</keyword>
<dbReference type="Gene3D" id="3.40.50.300">
    <property type="entry name" value="P-loop containing nucleotide triphosphate hydrolases"/>
    <property type="match status" value="1"/>
</dbReference>
<feature type="compositionally biased region" description="Low complexity" evidence="12">
    <location>
        <begin position="1176"/>
        <end position="1187"/>
    </location>
</feature>
<gene>
    <name evidence="16" type="ORF">MOBT1_001337</name>
</gene>
<dbReference type="InterPro" id="IPR027417">
    <property type="entry name" value="P-loop_NTPase"/>
</dbReference>
<dbReference type="InterPro" id="IPR036306">
    <property type="entry name" value="ISWI_HAND-dom_sf"/>
</dbReference>
<evidence type="ECO:0000256" key="3">
    <source>
        <dbReference type="ARBA" id="ARBA00022737"/>
    </source>
</evidence>
<keyword evidence="17" id="KW-1185">Reference proteome</keyword>
<evidence type="ECO:0000259" key="14">
    <source>
        <dbReference type="PROSITE" id="PS51194"/>
    </source>
</evidence>
<feature type="domain" description="Helicase C-terminal" evidence="14">
    <location>
        <begin position="621"/>
        <end position="772"/>
    </location>
</feature>
<reference evidence="16" key="1">
    <citation type="submission" date="2023-03" db="EMBL/GenBank/DDBJ databases">
        <title>Mating type loci evolution in Malassezia.</title>
        <authorList>
            <person name="Coelho M.A."/>
        </authorList>
    </citation>
    <scope>NUCLEOTIDE SEQUENCE</scope>
    <source>
        <strain evidence="16">CBS 7876</strain>
    </source>
</reference>
<dbReference type="GO" id="GO:0045944">
    <property type="term" value="P:positive regulation of transcription by RNA polymerase II"/>
    <property type="evidence" value="ECO:0007669"/>
    <property type="project" value="UniProtKB-ARBA"/>
</dbReference>
<dbReference type="GO" id="GO:0016887">
    <property type="term" value="F:ATP hydrolysis activity"/>
    <property type="evidence" value="ECO:0007669"/>
    <property type="project" value="TreeGrafter"/>
</dbReference>
<dbReference type="InterPro" id="IPR049730">
    <property type="entry name" value="SNF2/RAD54-like_C"/>
</dbReference>
<dbReference type="FunFam" id="3.40.50.300:FF:000082">
    <property type="entry name" value="ISWI chromatin remodeling complex ATPase ISW1"/>
    <property type="match status" value="1"/>
</dbReference>
<name>A0AAF0DYU3_9BASI</name>
<dbReference type="InterPro" id="IPR001650">
    <property type="entry name" value="Helicase_C-like"/>
</dbReference>
<feature type="domain" description="Helicase ATP-binding" evidence="13">
    <location>
        <begin position="322"/>
        <end position="487"/>
    </location>
</feature>
<dbReference type="PANTHER" id="PTHR45623">
    <property type="entry name" value="CHROMODOMAIN-HELICASE-DNA-BINDING PROTEIN 3-RELATED-RELATED"/>
    <property type="match status" value="1"/>
</dbReference>
<dbReference type="SMART" id="SM00487">
    <property type="entry name" value="DEXDc"/>
    <property type="match status" value="1"/>
</dbReference>
<evidence type="ECO:0000256" key="9">
    <source>
        <dbReference type="ARBA" id="ARBA00023015"/>
    </source>
</evidence>
<keyword evidence="10" id="KW-0804">Transcription</keyword>
<feature type="region of interest" description="Disordered" evidence="12">
    <location>
        <begin position="935"/>
        <end position="956"/>
    </location>
</feature>
<evidence type="ECO:0000256" key="10">
    <source>
        <dbReference type="ARBA" id="ARBA00023163"/>
    </source>
</evidence>
<dbReference type="GO" id="GO:0005524">
    <property type="term" value="F:ATP binding"/>
    <property type="evidence" value="ECO:0007669"/>
    <property type="project" value="UniProtKB-KW"/>
</dbReference>
<dbReference type="AlphaFoldDB" id="A0AAF0DYU3"/>
<evidence type="ECO:0000256" key="12">
    <source>
        <dbReference type="SAM" id="MobiDB-lite"/>
    </source>
</evidence>
<dbReference type="GO" id="GO:0003677">
    <property type="term" value="F:DNA binding"/>
    <property type="evidence" value="ECO:0007669"/>
    <property type="project" value="InterPro"/>
</dbReference>
<dbReference type="InterPro" id="IPR015195">
    <property type="entry name" value="SLIDE"/>
</dbReference>